<gene>
    <name evidence="1" type="ORF">EVA_10096</name>
</gene>
<accession>J9GPA3</accession>
<name>J9GPA3_9ZZZZ</name>
<organism evidence="1">
    <name type="scientific">gut metagenome</name>
    <dbReference type="NCBI Taxonomy" id="749906"/>
    <lineage>
        <taxon>unclassified sequences</taxon>
        <taxon>metagenomes</taxon>
        <taxon>organismal metagenomes</taxon>
    </lineage>
</organism>
<dbReference type="AlphaFoldDB" id="J9GPA3"/>
<protein>
    <submittedName>
        <fullName evidence="1">Uncharacterized protein</fullName>
    </submittedName>
</protein>
<proteinExistence type="predicted"/>
<reference evidence="1" key="1">
    <citation type="journal article" date="2012" name="PLoS ONE">
        <title>Gene sets for utilization of primary and secondary nutrition supplies in the distal gut of endangered iberian lynx.</title>
        <authorList>
            <person name="Alcaide M."/>
            <person name="Messina E."/>
            <person name="Richter M."/>
            <person name="Bargiela R."/>
            <person name="Peplies J."/>
            <person name="Huws S.A."/>
            <person name="Newbold C.J."/>
            <person name="Golyshin P.N."/>
            <person name="Simon M.A."/>
            <person name="Lopez G."/>
            <person name="Yakimov M.M."/>
            <person name="Ferrer M."/>
        </authorList>
    </citation>
    <scope>NUCLEOTIDE SEQUENCE</scope>
</reference>
<sequence>MTISANTHIATDDLQKYSYALNFIDGDINTLTGTLKKNTQIMGKAR</sequence>
<evidence type="ECO:0000313" key="1">
    <source>
        <dbReference type="EMBL" id="EJX01795.1"/>
    </source>
</evidence>
<dbReference type="EMBL" id="AMCI01002811">
    <property type="protein sequence ID" value="EJX01795.1"/>
    <property type="molecule type" value="Genomic_DNA"/>
</dbReference>
<comment type="caution">
    <text evidence="1">The sequence shown here is derived from an EMBL/GenBank/DDBJ whole genome shotgun (WGS) entry which is preliminary data.</text>
</comment>
<feature type="non-terminal residue" evidence="1">
    <location>
        <position position="46"/>
    </location>
</feature>